<dbReference type="InterPro" id="IPR005174">
    <property type="entry name" value="KIB1-4_b-propeller"/>
</dbReference>
<dbReference type="SMART" id="SM00256">
    <property type="entry name" value="FBOX"/>
    <property type="match status" value="1"/>
</dbReference>
<reference evidence="3" key="1">
    <citation type="submission" date="2024-06" db="EMBL/GenBank/DDBJ databases">
        <authorList>
            <person name="Ryan C."/>
        </authorList>
    </citation>
    <scope>NUCLEOTIDE SEQUENCE [LARGE SCALE GENOMIC DNA]</scope>
</reference>
<dbReference type="Pfam" id="PF03478">
    <property type="entry name" value="Beta-prop_KIB1-4"/>
    <property type="match status" value="1"/>
</dbReference>
<dbReference type="PANTHER" id="PTHR31111">
    <property type="entry name" value="BNAA05G37150D PROTEIN-RELATED"/>
    <property type="match status" value="1"/>
</dbReference>
<dbReference type="InterPro" id="IPR017451">
    <property type="entry name" value="F-box-assoc_interact_dom"/>
</dbReference>
<proteinExistence type="predicted"/>
<reference evidence="2 3" key="2">
    <citation type="submission" date="2024-10" db="EMBL/GenBank/DDBJ databases">
        <authorList>
            <person name="Ryan C."/>
        </authorList>
    </citation>
    <scope>NUCLEOTIDE SEQUENCE [LARGE SCALE GENOMIC DNA]</scope>
</reference>
<dbReference type="InterPro" id="IPR001810">
    <property type="entry name" value="F-box_dom"/>
</dbReference>
<dbReference type="Gene3D" id="1.20.1280.50">
    <property type="match status" value="1"/>
</dbReference>
<dbReference type="SUPFAM" id="SSF81383">
    <property type="entry name" value="F-box domain"/>
    <property type="match status" value="1"/>
</dbReference>
<gene>
    <name evidence="2" type="ORF">URODEC1_LOCUS67516</name>
</gene>
<dbReference type="Proteomes" id="UP001497457">
    <property type="component" value="Chromosome 27b"/>
</dbReference>
<dbReference type="PROSITE" id="PS50181">
    <property type="entry name" value="FBOX"/>
    <property type="match status" value="1"/>
</dbReference>
<sequence length="434" mass="47940">MASATPPIGREATAAAGNGWNLPTDTLVEILLRLPPTKRWRLRLVCRHWRDVIRDRTPAPAPPTALAFVVSSAEYTAMSASAFAIDDPALGRCREVWRSSNPRPQRRYNEYHRHVYERNFDTAMVGTCNGVLCLCDNKRPGGAISLANPATGESLALPPLPCSGHWQEWGTTIRSWHEAYAFAHDPNTWRYTVVHVPSFFDRNGVFAALNVFTLGGDGSSPPASTTWREVPVAGAAASCRLDAGFVAIDGTLHWVTEGTERVVAFDLAAERVTSTMALPAPEAGRGSRWCLTEVRGRLGAVDYSAERCWGTPEMTHVWVLDGGGRDDRRRQVWSRRYSVQVYRVEQWLAAPQFAFGEHVLTTEAPGGRGVSASVFAHRMPPGRLRIGWKAPGVRVSGISSGDSRDDSVRIHGVFGYVENKEPLKRFTTIHKLRD</sequence>
<dbReference type="NCBIfam" id="TIGR01640">
    <property type="entry name" value="F_box_assoc_1"/>
    <property type="match status" value="1"/>
</dbReference>
<evidence type="ECO:0000259" key="1">
    <source>
        <dbReference type="PROSITE" id="PS50181"/>
    </source>
</evidence>
<evidence type="ECO:0000313" key="3">
    <source>
        <dbReference type="Proteomes" id="UP001497457"/>
    </source>
</evidence>
<organism evidence="2 3">
    <name type="scientific">Urochloa decumbens</name>
    <dbReference type="NCBI Taxonomy" id="240449"/>
    <lineage>
        <taxon>Eukaryota</taxon>
        <taxon>Viridiplantae</taxon>
        <taxon>Streptophyta</taxon>
        <taxon>Embryophyta</taxon>
        <taxon>Tracheophyta</taxon>
        <taxon>Spermatophyta</taxon>
        <taxon>Magnoliopsida</taxon>
        <taxon>Liliopsida</taxon>
        <taxon>Poales</taxon>
        <taxon>Poaceae</taxon>
        <taxon>PACMAD clade</taxon>
        <taxon>Panicoideae</taxon>
        <taxon>Panicodae</taxon>
        <taxon>Paniceae</taxon>
        <taxon>Melinidinae</taxon>
        <taxon>Urochloa</taxon>
    </lineage>
</organism>
<protein>
    <recommendedName>
        <fullName evidence="1">F-box domain-containing protein</fullName>
    </recommendedName>
</protein>
<dbReference type="Pfam" id="PF00646">
    <property type="entry name" value="F-box"/>
    <property type="match status" value="1"/>
</dbReference>
<dbReference type="InterPro" id="IPR036047">
    <property type="entry name" value="F-box-like_dom_sf"/>
</dbReference>
<feature type="domain" description="F-box" evidence="1">
    <location>
        <begin position="16"/>
        <end position="55"/>
    </location>
</feature>
<keyword evidence="3" id="KW-1185">Reference proteome</keyword>
<name>A0ABC9BVP0_9POAL</name>
<dbReference type="EMBL" id="OZ075137">
    <property type="protein sequence ID" value="CAL5005529.1"/>
    <property type="molecule type" value="Genomic_DNA"/>
</dbReference>
<accession>A0ABC9BVP0</accession>
<dbReference type="PANTHER" id="PTHR31111:SF133">
    <property type="entry name" value="OS07G0196600 PROTEIN"/>
    <property type="match status" value="1"/>
</dbReference>
<evidence type="ECO:0000313" key="2">
    <source>
        <dbReference type="EMBL" id="CAL5005529.1"/>
    </source>
</evidence>
<dbReference type="AlphaFoldDB" id="A0ABC9BVP0"/>